<comment type="subcellular location">
    <subcellularLocation>
        <location evidence="1">Nucleus</location>
    </subcellularLocation>
</comment>
<organism evidence="7">
    <name type="scientific">Mesocestoides corti</name>
    <name type="common">Flatworm</name>
    <dbReference type="NCBI Taxonomy" id="53468"/>
    <lineage>
        <taxon>Eukaryota</taxon>
        <taxon>Metazoa</taxon>
        <taxon>Spiralia</taxon>
        <taxon>Lophotrochozoa</taxon>
        <taxon>Platyhelminthes</taxon>
        <taxon>Cestoda</taxon>
        <taxon>Eucestoda</taxon>
        <taxon>Cyclophyllidea</taxon>
        <taxon>Mesocestoididae</taxon>
        <taxon>Mesocestoides</taxon>
    </lineage>
</organism>
<keyword evidence="6" id="KW-0539">Nucleus</keyword>
<keyword evidence="4" id="KW-0175">Coiled coil</keyword>
<dbReference type="GO" id="GO:0005634">
    <property type="term" value="C:nucleus"/>
    <property type="evidence" value="ECO:0007669"/>
    <property type="project" value="UniProtKB-SubCell"/>
</dbReference>
<comment type="similarity">
    <text evidence="2">Belongs to the Mediator complex subunit 28 family.</text>
</comment>
<name>A0A5K3FIM4_MESCO</name>
<reference evidence="7" key="1">
    <citation type="submission" date="2019-11" db="UniProtKB">
        <authorList>
            <consortium name="WormBaseParasite"/>
        </authorList>
    </citation>
    <scope>IDENTIFICATION</scope>
</reference>
<evidence type="ECO:0000256" key="6">
    <source>
        <dbReference type="ARBA" id="ARBA00023242"/>
    </source>
</evidence>
<sequence>MSTQSRLEFLLTLSLVEKSVRQSFVRILISAEINVKNLLLALSSADFSSESNFPECRFGDITNQFIDACRCLDSWFIQKRLILTMKSPELQLVHKIRGYVSSINTIVEKLTDGVAYVPDL</sequence>
<keyword evidence="3" id="KW-0805">Transcription regulation</keyword>
<proteinExistence type="inferred from homology"/>
<evidence type="ECO:0000256" key="5">
    <source>
        <dbReference type="ARBA" id="ARBA00023163"/>
    </source>
</evidence>
<evidence type="ECO:0000256" key="2">
    <source>
        <dbReference type="ARBA" id="ARBA00005571"/>
    </source>
</evidence>
<evidence type="ECO:0000256" key="1">
    <source>
        <dbReference type="ARBA" id="ARBA00004123"/>
    </source>
</evidence>
<evidence type="ECO:0000256" key="4">
    <source>
        <dbReference type="ARBA" id="ARBA00023054"/>
    </source>
</evidence>
<keyword evidence="5" id="KW-0804">Transcription</keyword>
<dbReference type="AlphaFoldDB" id="A0A5K3FIM4"/>
<accession>A0A5K3FIM4</accession>
<evidence type="ECO:0000313" key="7">
    <source>
        <dbReference type="WBParaSite" id="MCU_008495-RA"/>
    </source>
</evidence>
<dbReference type="Pfam" id="PF11594">
    <property type="entry name" value="Med28"/>
    <property type="match status" value="1"/>
</dbReference>
<protein>
    <submittedName>
        <fullName evidence="7">DHC_N1 domain-containing protein</fullName>
    </submittedName>
</protein>
<evidence type="ECO:0000256" key="3">
    <source>
        <dbReference type="ARBA" id="ARBA00023015"/>
    </source>
</evidence>
<dbReference type="WBParaSite" id="MCU_008495-RA">
    <property type="protein sequence ID" value="MCU_008495-RA"/>
    <property type="gene ID" value="MCU_008495"/>
</dbReference>
<dbReference type="InterPro" id="IPR021640">
    <property type="entry name" value="Mediator_Med28"/>
</dbReference>